<keyword evidence="2" id="KW-1185">Reference proteome</keyword>
<sequence>MTPPLRRSPRRLLVSHPLLDDSSSLSLSSTTPRLSPSPRRLRASLPLLDDSASLSLSSMTPPLYIDLSSKIILLASVSMDLSLRPVALLGEIKWKSKAIWADQETLKVRERRGRRLQYK</sequence>
<evidence type="ECO:0000313" key="1">
    <source>
        <dbReference type="EMBL" id="KAF3546842.1"/>
    </source>
</evidence>
<comment type="caution">
    <text evidence="1">The sequence shown here is derived from an EMBL/GenBank/DDBJ whole genome shotgun (WGS) entry which is preliminary data.</text>
</comment>
<proteinExistence type="predicted"/>
<dbReference type="EMBL" id="QGKV02000832">
    <property type="protein sequence ID" value="KAF3546842.1"/>
    <property type="molecule type" value="Genomic_DNA"/>
</dbReference>
<gene>
    <name evidence="1" type="ORF">DY000_02005029</name>
</gene>
<accession>A0ABQ7C6N9</accession>
<dbReference type="Proteomes" id="UP000266723">
    <property type="component" value="Unassembled WGS sequence"/>
</dbReference>
<reference evidence="1 2" key="1">
    <citation type="journal article" date="2020" name="BMC Genomics">
        <title>Intraspecific diversification of the crop wild relative Brassica cretica Lam. using demographic model selection.</title>
        <authorList>
            <person name="Kioukis A."/>
            <person name="Michalopoulou V.A."/>
            <person name="Briers L."/>
            <person name="Pirintsos S."/>
            <person name="Studholme D.J."/>
            <person name="Pavlidis P."/>
            <person name="Sarris P.F."/>
        </authorList>
    </citation>
    <scope>NUCLEOTIDE SEQUENCE [LARGE SCALE GENOMIC DNA]</scope>
    <source>
        <strain evidence="2">cv. PFS-1207/04</strain>
    </source>
</reference>
<organism evidence="1 2">
    <name type="scientific">Brassica cretica</name>
    <name type="common">Mustard</name>
    <dbReference type="NCBI Taxonomy" id="69181"/>
    <lineage>
        <taxon>Eukaryota</taxon>
        <taxon>Viridiplantae</taxon>
        <taxon>Streptophyta</taxon>
        <taxon>Embryophyta</taxon>
        <taxon>Tracheophyta</taxon>
        <taxon>Spermatophyta</taxon>
        <taxon>Magnoliopsida</taxon>
        <taxon>eudicotyledons</taxon>
        <taxon>Gunneridae</taxon>
        <taxon>Pentapetalae</taxon>
        <taxon>rosids</taxon>
        <taxon>malvids</taxon>
        <taxon>Brassicales</taxon>
        <taxon>Brassicaceae</taxon>
        <taxon>Brassiceae</taxon>
        <taxon>Brassica</taxon>
    </lineage>
</organism>
<name>A0ABQ7C6N9_BRACR</name>
<evidence type="ECO:0000313" key="2">
    <source>
        <dbReference type="Proteomes" id="UP000266723"/>
    </source>
</evidence>
<protein>
    <submittedName>
        <fullName evidence="1">Uncharacterized protein</fullName>
    </submittedName>
</protein>